<dbReference type="OrthoDB" id="9451547at2759"/>
<evidence type="ECO:0000313" key="2">
    <source>
        <dbReference type="Proteomes" id="UP000070444"/>
    </source>
</evidence>
<dbReference type="AlphaFoldDB" id="A0A137P980"/>
<proteinExistence type="predicted"/>
<dbReference type="STRING" id="796925.A0A137P980"/>
<keyword evidence="2" id="KW-1185">Reference proteome</keyword>
<gene>
    <name evidence="1" type="ORF">CONCODRAFT_78257</name>
</gene>
<dbReference type="SUPFAM" id="SSF54695">
    <property type="entry name" value="POZ domain"/>
    <property type="match status" value="1"/>
</dbReference>
<evidence type="ECO:0008006" key="3">
    <source>
        <dbReference type="Google" id="ProtNLM"/>
    </source>
</evidence>
<dbReference type="InterPro" id="IPR011333">
    <property type="entry name" value="SKP1/BTB/POZ_sf"/>
</dbReference>
<reference evidence="1 2" key="1">
    <citation type="journal article" date="2015" name="Genome Biol. Evol.">
        <title>Phylogenomic analyses indicate that early fungi evolved digesting cell walls of algal ancestors of land plants.</title>
        <authorList>
            <person name="Chang Y."/>
            <person name="Wang S."/>
            <person name="Sekimoto S."/>
            <person name="Aerts A.L."/>
            <person name="Choi C."/>
            <person name="Clum A."/>
            <person name="LaButti K.M."/>
            <person name="Lindquist E.A."/>
            <person name="Yee Ngan C."/>
            <person name="Ohm R.A."/>
            <person name="Salamov A.A."/>
            <person name="Grigoriev I.V."/>
            <person name="Spatafora J.W."/>
            <person name="Berbee M.L."/>
        </authorList>
    </citation>
    <scope>NUCLEOTIDE SEQUENCE [LARGE SCALE GENOMIC DNA]</scope>
    <source>
        <strain evidence="1 2">NRRL 28638</strain>
    </source>
</reference>
<evidence type="ECO:0000313" key="1">
    <source>
        <dbReference type="EMBL" id="KXN71553.1"/>
    </source>
</evidence>
<protein>
    <recommendedName>
        <fullName evidence="3">Phosphatase activator</fullName>
    </recommendedName>
</protein>
<dbReference type="EMBL" id="KQ964472">
    <property type="protein sequence ID" value="KXN71553.1"/>
    <property type="molecule type" value="Genomic_DNA"/>
</dbReference>
<accession>A0A137P980</accession>
<sequence>MTEVSTMNESPITSVAQDYDAQASNQATSLLPPILHLNLRGVKLDLDRETLVNLPESILIVMFPNGVLLSKPPSSENEGEHEQDLSNLELGTADDHIIYVDFSSELLEYILNFYQILHNSDPSHDLDLSHLFGIPSGPHSPFYGKKAFIILREELDYFPITEKQHPLLKTKCGEYLLDCSNIFDPFERNIHGGNNQAERQLVDMLCVSGFHREDQWGYRGIEPNRSTLVSISLVQLEANTKAIQSGVTQKLLLFWRKPARKCWWDIEEIKIQQQDQPSLVRLWSRRIWTLELALL</sequence>
<dbReference type="Proteomes" id="UP000070444">
    <property type="component" value="Unassembled WGS sequence"/>
</dbReference>
<name>A0A137P980_CONC2</name>
<organism evidence="1 2">
    <name type="scientific">Conidiobolus coronatus (strain ATCC 28846 / CBS 209.66 / NRRL 28638)</name>
    <name type="common">Delacroixia coronata</name>
    <dbReference type="NCBI Taxonomy" id="796925"/>
    <lineage>
        <taxon>Eukaryota</taxon>
        <taxon>Fungi</taxon>
        <taxon>Fungi incertae sedis</taxon>
        <taxon>Zoopagomycota</taxon>
        <taxon>Entomophthoromycotina</taxon>
        <taxon>Entomophthoromycetes</taxon>
        <taxon>Entomophthorales</taxon>
        <taxon>Ancylistaceae</taxon>
        <taxon>Conidiobolus</taxon>
    </lineage>
</organism>
<dbReference type="OMA" id="HKLLLFW"/>
<dbReference type="Gene3D" id="3.30.710.10">
    <property type="entry name" value="Potassium Channel Kv1.1, Chain A"/>
    <property type="match status" value="1"/>
</dbReference>